<evidence type="ECO:0000256" key="3">
    <source>
        <dbReference type="ARBA" id="ARBA00023136"/>
    </source>
</evidence>
<proteinExistence type="predicted"/>
<evidence type="ECO:0000256" key="6">
    <source>
        <dbReference type="SAM" id="SignalP"/>
    </source>
</evidence>
<dbReference type="PROSITE" id="PS51257">
    <property type="entry name" value="PROKAR_LIPOPROTEIN"/>
    <property type="match status" value="1"/>
</dbReference>
<keyword evidence="2 6" id="KW-0732">Signal</keyword>
<dbReference type="EMBL" id="WMZU01000023">
    <property type="protein sequence ID" value="MTS28208.1"/>
    <property type="molecule type" value="Genomic_DNA"/>
</dbReference>
<name>A0A6L6LV10_9FIRM</name>
<evidence type="ECO:0000256" key="4">
    <source>
        <dbReference type="ARBA" id="ARBA00023139"/>
    </source>
</evidence>
<keyword evidence="1" id="KW-1003">Cell membrane</keyword>
<dbReference type="Gene3D" id="3.40.190.10">
    <property type="entry name" value="Periplasmic binding protein-like II"/>
    <property type="match status" value="2"/>
</dbReference>
<evidence type="ECO:0000256" key="2">
    <source>
        <dbReference type="ARBA" id="ARBA00022729"/>
    </source>
</evidence>
<keyword evidence="3" id="KW-0472">Membrane</keyword>
<evidence type="ECO:0000256" key="5">
    <source>
        <dbReference type="ARBA" id="ARBA00023288"/>
    </source>
</evidence>
<evidence type="ECO:0000256" key="1">
    <source>
        <dbReference type="ARBA" id="ARBA00022475"/>
    </source>
</evidence>
<organism evidence="7 8">
    <name type="scientific">Ruthenibacterium lactatiformans</name>
    <dbReference type="NCBI Taxonomy" id="1550024"/>
    <lineage>
        <taxon>Bacteria</taxon>
        <taxon>Bacillati</taxon>
        <taxon>Bacillota</taxon>
        <taxon>Clostridia</taxon>
        <taxon>Eubacteriales</taxon>
        <taxon>Oscillospiraceae</taxon>
        <taxon>Ruthenibacterium</taxon>
    </lineage>
</organism>
<evidence type="ECO:0000313" key="8">
    <source>
        <dbReference type="Proteomes" id="UP000472755"/>
    </source>
</evidence>
<dbReference type="InterPro" id="IPR050490">
    <property type="entry name" value="Bact_solute-bd_prot1"/>
</dbReference>
<dbReference type="AlphaFoldDB" id="A0A6L6LV10"/>
<feature type="signal peptide" evidence="6">
    <location>
        <begin position="1"/>
        <end position="22"/>
    </location>
</feature>
<dbReference type="RefSeq" id="WP_172726062.1">
    <property type="nucleotide sequence ID" value="NZ_WMZN01000010.1"/>
</dbReference>
<dbReference type="Proteomes" id="UP000472755">
    <property type="component" value="Unassembled WGS sequence"/>
</dbReference>
<reference evidence="7 8" key="1">
    <citation type="journal article" date="2019" name="Nat. Med.">
        <title>A library of human gut bacterial isolates paired with longitudinal multiomics data enables mechanistic microbiome research.</title>
        <authorList>
            <person name="Poyet M."/>
            <person name="Groussin M."/>
            <person name="Gibbons S.M."/>
            <person name="Avila-Pacheco J."/>
            <person name="Jiang X."/>
            <person name="Kearney S.M."/>
            <person name="Perrotta A.R."/>
            <person name="Berdy B."/>
            <person name="Zhao S."/>
            <person name="Lieberman T.D."/>
            <person name="Swanson P.K."/>
            <person name="Smith M."/>
            <person name="Roesemann S."/>
            <person name="Alexander J.E."/>
            <person name="Rich S.A."/>
            <person name="Livny J."/>
            <person name="Vlamakis H."/>
            <person name="Clish C."/>
            <person name="Bullock K."/>
            <person name="Deik A."/>
            <person name="Scott J."/>
            <person name="Pierce K.A."/>
            <person name="Xavier R.J."/>
            <person name="Alm E.J."/>
        </authorList>
    </citation>
    <scope>NUCLEOTIDE SEQUENCE [LARGE SCALE GENOMIC DNA]</scope>
    <source>
        <strain evidence="7 8">BIOML-A4</strain>
    </source>
</reference>
<dbReference type="Pfam" id="PF01547">
    <property type="entry name" value="SBP_bac_1"/>
    <property type="match status" value="1"/>
</dbReference>
<dbReference type="InterPro" id="IPR006059">
    <property type="entry name" value="SBP"/>
</dbReference>
<evidence type="ECO:0000313" key="7">
    <source>
        <dbReference type="EMBL" id="MTS28208.1"/>
    </source>
</evidence>
<dbReference type="PANTHER" id="PTHR43649:SF33">
    <property type="entry name" value="POLYGALACTURONAN_RHAMNOGALACTURONAN-BINDING PROTEIN YTCQ"/>
    <property type="match status" value="1"/>
</dbReference>
<sequence>MKKSKKLLAAMLALGMVATSFAGCGTAAPSSAGTSGQGTPGEESPKEIVFPLEEKVTLTMWAQFDLNASKVMSDYNGSRTFEELEKLTNVHIEFIAPAQGQQQEQFNLMLASREYPDMVMGGVQWYQGGGDKAIEDGVFMDLTDLVDKYAPNYTAVLEANPEAMKEVKSDTGKMAAVYPIMKEDNLCWHGPVLRKDWLEETGLDVPQTIAEWEEVLTAMKENHPDAVPLVFDYAGLPNVRFKDNGTDTYGVFISAFGIGPNLYRDGDTVKFGPADEKFDAYLEVMNRWYEKGLIDKDFPARDRDGISSLIASGQAGCIVASIDYANTLFSSQGIEFVAAPYPVMNEGDTCEYRANDWWASPTGNAVSVTTQCENPEIAVAWLDYAFSEEGEMLYNFGVEGETYTMEDGQPVFTDLVMNNPDVPLESAIFKYKMHNFPHLR</sequence>
<protein>
    <submittedName>
        <fullName evidence="7">Extracellular solute-binding protein</fullName>
    </submittedName>
</protein>
<feature type="chain" id="PRO_5038378184" evidence="6">
    <location>
        <begin position="23"/>
        <end position="440"/>
    </location>
</feature>
<keyword evidence="4" id="KW-0564">Palmitate</keyword>
<dbReference type="PANTHER" id="PTHR43649">
    <property type="entry name" value="ARABINOSE-BINDING PROTEIN-RELATED"/>
    <property type="match status" value="1"/>
</dbReference>
<dbReference type="SUPFAM" id="SSF53850">
    <property type="entry name" value="Periplasmic binding protein-like II"/>
    <property type="match status" value="1"/>
</dbReference>
<gene>
    <name evidence="7" type="ORF">GMD59_13055</name>
</gene>
<comment type="caution">
    <text evidence="7">The sequence shown here is derived from an EMBL/GenBank/DDBJ whole genome shotgun (WGS) entry which is preliminary data.</text>
</comment>
<keyword evidence="5" id="KW-0449">Lipoprotein</keyword>
<accession>A0A6L6LV10</accession>